<evidence type="ECO:0000256" key="1">
    <source>
        <dbReference type="SAM" id="Phobius"/>
    </source>
</evidence>
<sequence>MAGVLTGEEVQDVVEIVNRHVERADLEQLLYTALDKQLDDYVEADVWRTQVFQLVRKANNQGFVVELLKALAESELLPPDKRARLAALAASVAARPAPEARRAEPEAEAEPGPAAGFATRAAQWLSVRSNRILVAALLAYAVVLTTIASIPVSASLMVKSSAEQRQQAVANGRVSASDTRPQYSPPRPGFSIHYGDYYYAVNGSGDARLTLSPFQYLGAIVAGRISLNVQYPGGGNTPAVQGFSGFSIAQIQLEKSSDDPGPSDTMGLLWDEGGHGLAAASSAWSLVGPAQAAPATGGRLFVQSVAVDKSAGSAQVDATLSAGGASIPLTALGIDLSSATQAQLPVVPGAIAVQNFQSFFALPQPSLAGGATITLRTSGSLFSAGYAESFNLPDAMALGKPVELTGSAGGKMVVQLAYPIDVVFFERQNTPAMTDKLTPLVAAAGFATRLNTKSATVPGSYNVVYAGADVPIPALQKVLKVFLDNGVDIRSVQPRLQLRNGLQNQIQIGSSSQAACLPPLTAEQRARLLGSEADFDGVASRPGNTC</sequence>
<gene>
    <name evidence="2" type="ORF">QO011_006478</name>
</gene>
<comment type="caution">
    <text evidence="2">The sequence shown here is derived from an EMBL/GenBank/DDBJ whole genome shotgun (WGS) entry which is preliminary data.</text>
</comment>
<accession>A0ABU0JGM4</accession>
<evidence type="ECO:0000313" key="3">
    <source>
        <dbReference type="Proteomes" id="UP001242480"/>
    </source>
</evidence>
<dbReference type="RefSeq" id="WP_307281716.1">
    <property type="nucleotide sequence ID" value="NZ_JAUSVX010000016.1"/>
</dbReference>
<keyword evidence="1" id="KW-1133">Transmembrane helix</keyword>
<keyword evidence="1" id="KW-0472">Membrane</keyword>
<dbReference type="EMBL" id="JAUSVX010000016">
    <property type="protein sequence ID" value="MDQ0473442.1"/>
    <property type="molecule type" value="Genomic_DNA"/>
</dbReference>
<proteinExistence type="predicted"/>
<protein>
    <submittedName>
        <fullName evidence="2">Uncharacterized protein</fullName>
    </submittedName>
</protein>
<organism evidence="2 3">
    <name type="scientific">Labrys wisconsinensis</name>
    <dbReference type="NCBI Taxonomy" id="425677"/>
    <lineage>
        <taxon>Bacteria</taxon>
        <taxon>Pseudomonadati</taxon>
        <taxon>Pseudomonadota</taxon>
        <taxon>Alphaproteobacteria</taxon>
        <taxon>Hyphomicrobiales</taxon>
        <taxon>Xanthobacteraceae</taxon>
        <taxon>Labrys</taxon>
    </lineage>
</organism>
<keyword evidence="1" id="KW-0812">Transmembrane</keyword>
<name>A0ABU0JGM4_9HYPH</name>
<reference evidence="2 3" key="1">
    <citation type="submission" date="2023-07" db="EMBL/GenBank/DDBJ databases">
        <title>Genomic Encyclopedia of Type Strains, Phase IV (KMG-IV): sequencing the most valuable type-strain genomes for metagenomic binning, comparative biology and taxonomic classification.</title>
        <authorList>
            <person name="Goeker M."/>
        </authorList>
    </citation>
    <scope>NUCLEOTIDE SEQUENCE [LARGE SCALE GENOMIC DNA]</scope>
    <source>
        <strain evidence="2 3">DSM 19619</strain>
    </source>
</reference>
<dbReference type="Proteomes" id="UP001242480">
    <property type="component" value="Unassembled WGS sequence"/>
</dbReference>
<keyword evidence="3" id="KW-1185">Reference proteome</keyword>
<evidence type="ECO:0000313" key="2">
    <source>
        <dbReference type="EMBL" id="MDQ0473442.1"/>
    </source>
</evidence>
<feature type="transmembrane region" description="Helical" evidence="1">
    <location>
        <begin position="132"/>
        <end position="158"/>
    </location>
</feature>